<sequence length="447" mass="46838">MVIRLAPLDCAAYRVEAAAGRRVASQAVWKYDRPVDHDVLARFHRRLGQGPLARRIAPATIPAAGDRWVKEPGSEPIEHAPGPLPDHAVEDWIRDRSHAPVSGTGPTWRMAVADLESGGAVVSVLASHSIADGQAFTYALLAAASDAALPVPADDAATARTALADSRAALAAAPATILALAGLPRALASSKPAHRPRPRTTAAAPVAVDVIARLTTASGEFRFPGASLPVASHDWTTRATALGGTTNSLFMAIAADIATRLGRVADDGSVQLAIPVSQRTAGDHRANAITGVTIPLDPGHVRTGLGPVRALAKKRLSEAKGKPHPLEPLIPITTALPRPAVRALAGTILHGDYLSVGCSNVGVAPEQLLSIDGAPATHMMMTFVLQGYRPDQILRTGGRLNIGILEAAGLIRLRVYGFDPRVPLDDDGLRELSADVLRSWGLAVQPW</sequence>
<evidence type="ECO:0008006" key="3">
    <source>
        <dbReference type="Google" id="ProtNLM"/>
    </source>
</evidence>
<dbReference type="Proteomes" id="UP000642993">
    <property type="component" value="Unassembled WGS sequence"/>
</dbReference>
<name>A0A927PL75_9ACTN</name>
<dbReference type="EMBL" id="JACYWE010000004">
    <property type="protein sequence ID" value="MBD8506493.1"/>
    <property type="molecule type" value="Genomic_DNA"/>
</dbReference>
<dbReference type="AlphaFoldDB" id="A0A927PL75"/>
<accession>A0A927PL75</accession>
<protein>
    <recommendedName>
        <fullName evidence="3">Diacylglycerol O-acyltransferase</fullName>
    </recommendedName>
</protein>
<organism evidence="1 2">
    <name type="scientific">Lolliginicoccus lacisalsi</name>
    <dbReference type="NCBI Taxonomy" id="2742202"/>
    <lineage>
        <taxon>Bacteria</taxon>
        <taxon>Bacillati</taxon>
        <taxon>Actinomycetota</taxon>
        <taxon>Actinomycetes</taxon>
        <taxon>Mycobacteriales</taxon>
        <taxon>Hoyosellaceae</taxon>
        <taxon>Lolliginicoccus</taxon>
    </lineage>
</organism>
<proteinExistence type="predicted"/>
<keyword evidence="2" id="KW-1185">Reference proteome</keyword>
<dbReference type="RefSeq" id="WP_192038966.1">
    <property type="nucleotide sequence ID" value="NZ_JACYWE010000004.1"/>
</dbReference>
<comment type="caution">
    <text evidence="1">The sequence shown here is derived from an EMBL/GenBank/DDBJ whole genome shotgun (WGS) entry which is preliminary data.</text>
</comment>
<gene>
    <name evidence="1" type="ORF">HT102_08350</name>
</gene>
<reference evidence="1" key="1">
    <citation type="submission" date="2020-09" db="EMBL/GenBank/DDBJ databases">
        <title>Hoyosella lacisalsi sp. nov., a halotolerant actinobacterium isolated from soil of Lake Gudzhirganskoe.</title>
        <authorList>
            <person name="Yang Q."/>
            <person name="Guo P.Y."/>
            <person name="Liu S.W."/>
            <person name="Li F.N."/>
            <person name="Sun C.H."/>
        </authorList>
    </citation>
    <scope>NUCLEOTIDE SEQUENCE</scope>
    <source>
        <strain evidence="1">G463</strain>
    </source>
</reference>
<evidence type="ECO:0000313" key="1">
    <source>
        <dbReference type="EMBL" id="MBD8506493.1"/>
    </source>
</evidence>
<evidence type="ECO:0000313" key="2">
    <source>
        <dbReference type="Proteomes" id="UP000642993"/>
    </source>
</evidence>